<sequence>MESCEPGDLGEPPGLSDDSLKESTTSQLTSGSTSHDRQTRGADFSQQEQPASPSPSDHSQRGDTRNPFSSAMETERTSSCDIHAHADQDDPRDATAPGPQVHQSGSNAGAMSIHSQPVSPFTDAQERRLQLHARYQRHQARVVAASRAVEGELLTLCGESKKKAPHLKEATERALLHIQDFRDKAEASIETLSRAACSATSFSEEAAAAEAAEAVFRSFPVKEVLLAASHAVRTHSSKISMLALSLLQRLLTSHQRQLLLLPCAPEDSLLLPQPTARREDSEQDPDDGSASAHAEPPCADAADSRDSSLCFSFESDLPSEVQRHRDRTEAELAATAASDVLLLLAVLEELLLLHQGDDENFVQLKVLQTALLLLAPDSAVAADASVAHRLLQLFFSLYRRTTGAVPSDVSAVSAPGDVRLFAGQAAFPAPGPAGNGVHSSAAVSHTACAAMTQLAACLVDAAGRALNSQRSRERRRERRAMGATDRDAERSDFEATGLRALIVSAADALQTAPWTLPLEELLEPIRVAASDDGLHAPFGAQASSSQSDSGCNSPEDGREIQQSHSAPEREGSRTHWRQESGGEAQTPESSEEAPGPVATLEQLLRQLCANCRGVSSGALSEKSGGSSSSLSLEKEAEREVDDERAAAAKRSVSSAASRGSQPAAPSRDAVLGRGSTSSWSPFPRPSFSFFSQGRGGSGLAREAEKERKAEDPRRALQPLRTDLLLLHLPRGVAVHLLENCMRRGGSLFVQHRGLLRLLKQEVCPALLELFLHQSYDFVTLVRALRVFLFVARQFGSFVLEELQTLLPAILRRTEPDAPLWQRVVALEAVKELCAWPALLRLLHTGGQDLLSEICHGKKRTSSPACAASSKEGNIECRECREVSDSGQCGECGDPQAAQAAPPDEKGSEEGSVVTAVVEALGKTVHQLCFQGSFDSQARLLSTLDLVQPPCVSPLILPVLLPADAVLLLLAAVPDAVESSLASQPPLRSSHSDSAFSSRWSPPSSSLSVSQEGALLLASSNCFDMSAGRFDVAPSPLSGAACAAAVSAWSALWRGDENCLQVSPDGPSRDEKPRRRERSFRWEFRTASKKQRGGNLRLLDKAADLANMDAPGKGQSASFSQQLHASLAVGLALDGLLSVVESLCLLSFSPDGRTTLDAAGKSQSSWSTHAKSLGADEEVTRGEDKGTKGSGESCGSEDLDARHSEGVETWSEAFLLPQQQYLPLPLTRHQERSFRLFLCASWVPLYLSSLGFMSVVDERIRESPNEGLSVTLLFYPQLTVGRTMQCENGPDAEPNGDMSIDPRPRVGADSLGSDFDLRRALHCSEL</sequence>
<feature type="region of interest" description="Disordered" evidence="1">
    <location>
        <begin position="1166"/>
        <end position="1201"/>
    </location>
</feature>
<feature type="region of interest" description="Disordered" evidence="1">
    <location>
        <begin position="892"/>
        <end position="911"/>
    </location>
</feature>
<reference evidence="4" key="1">
    <citation type="submission" date="2016-03" db="EMBL/GenBank/DDBJ databases">
        <authorList>
            <person name="Sibley D."/>
            <person name="Venepally P."/>
            <person name="Karamycheva S."/>
            <person name="Hadjithomas M."/>
            <person name="Khan A."/>
            <person name="Brunk B."/>
            <person name="Roos D."/>
            <person name="Caler E."/>
            <person name="Lorenzi H."/>
        </authorList>
    </citation>
    <scope>NUCLEOTIDE SEQUENCE [LARGE SCALE GENOMIC DNA]</scope>
    <source>
        <strain evidence="4">TgCatPRC2</strain>
    </source>
</reference>
<feature type="compositionally biased region" description="Low complexity" evidence="1">
    <location>
        <begin position="615"/>
        <end position="631"/>
    </location>
</feature>
<dbReference type="InterPro" id="IPR032691">
    <property type="entry name" value="Mon2/Sec7/BIG1-like_HUS"/>
</dbReference>
<accession>A0A151HAG0</accession>
<evidence type="ECO:0000313" key="3">
    <source>
        <dbReference type="EMBL" id="KYK66329.1"/>
    </source>
</evidence>
<comment type="caution">
    <text evidence="3">The sequence shown here is derived from an EMBL/GenBank/DDBJ whole genome shotgun (WGS) entry which is preliminary data.</text>
</comment>
<feature type="compositionally biased region" description="Basic and acidic residues" evidence="1">
    <location>
        <begin position="73"/>
        <end position="93"/>
    </location>
</feature>
<feature type="compositionally biased region" description="Low complexity" evidence="1">
    <location>
        <begin position="23"/>
        <end position="33"/>
    </location>
</feature>
<gene>
    <name evidence="3" type="ORF">TGPRC2_205130A</name>
</gene>
<feature type="compositionally biased region" description="Polar residues" evidence="1">
    <location>
        <begin position="101"/>
        <end position="116"/>
    </location>
</feature>
<feature type="compositionally biased region" description="Basic and acidic residues" evidence="1">
    <location>
        <begin position="701"/>
        <end position="713"/>
    </location>
</feature>
<protein>
    <submittedName>
        <fullName evidence="3">Guanine nucleotide exchange factor in transport amine-terminal protein</fullName>
    </submittedName>
</protein>
<dbReference type="EMBL" id="AHZP02001733">
    <property type="protein sequence ID" value="KYK66329.1"/>
    <property type="molecule type" value="Genomic_DNA"/>
</dbReference>
<feature type="compositionally biased region" description="Basic and acidic residues" evidence="1">
    <location>
        <begin position="632"/>
        <end position="646"/>
    </location>
</feature>
<feature type="region of interest" description="Disordered" evidence="1">
    <location>
        <begin position="1288"/>
        <end position="1310"/>
    </location>
</feature>
<evidence type="ECO:0000313" key="4">
    <source>
        <dbReference type="Proteomes" id="UP000075225"/>
    </source>
</evidence>
<proteinExistence type="predicted"/>
<feature type="region of interest" description="Disordered" evidence="1">
    <location>
        <begin position="536"/>
        <end position="596"/>
    </location>
</feature>
<name>A0A151HAG0_TOXGO</name>
<feature type="compositionally biased region" description="Low complexity" evidence="1">
    <location>
        <begin position="675"/>
        <end position="692"/>
    </location>
</feature>
<feature type="compositionally biased region" description="Low complexity" evidence="1">
    <location>
        <begin position="45"/>
        <end position="56"/>
    </location>
</feature>
<dbReference type="Proteomes" id="UP000075225">
    <property type="component" value="Unassembled WGS sequence"/>
</dbReference>
<evidence type="ECO:0000259" key="2">
    <source>
        <dbReference type="Pfam" id="PF12783"/>
    </source>
</evidence>
<organism evidence="3 4">
    <name type="scientific">Toxoplasma gondii TgCatPRC2</name>
    <dbReference type="NCBI Taxonomy" id="1130821"/>
    <lineage>
        <taxon>Eukaryota</taxon>
        <taxon>Sar</taxon>
        <taxon>Alveolata</taxon>
        <taxon>Apicomplexa</taxon>
        <taxon>Conoidasida</taxon>
        <taxon>Coccidia</taxon>
        <taxon>Eucoccidiorida</taxon>
        <taxon>Eimeriorina</taxon>
        <taxon>Sarcocystidae</taxon>
        <taxon>Toxoplasma</taxon>
    </lineage>
</organism>
<feature type="domain" description="Mon2/Sec7/BIG1-like HUS" evidence="2">
    <location>
        <begin position="729"/>
        <end position="842"/>
    </location>
</feature>
<feature type="compositionally biased region" description="Basic and acidic residues" evidence="1">
    <location>
        <begin position="1177"/>
        <end position="1186"/>
    </location>
</feature>
<feature type="region of interest" description="Disordered" evidence="1">
    <location>
        <begin position="980"/>
        <end position="1000"/>
    </location>
</feature>
<evidence type="ECO:0000256" key="1">
    <source>
        <dbReference type="SAM" id="MobiDB-lite"/>
    </source>
</evidence>
<dbReference type="Pfam" id="PF12783">
    <property type="entry name" value="Sec7-like_HUS"/>
    <property type="match status" value="1"/>
</dbReference>
<feature type="region of interest" description="Disordered" evidence="1">
    <location>
        <begin position="1"/>
        <end position="116"/>
    </location>
</feature>
<feature type="region of interest" description="Disordered" evidence="1">
    <location>
        <begin position="275"/>
        <end position="303"/>
    </location>
</feature>
<feature type="region of interest" description="Disordered" evidence="1">
    <location>
        <begin position="615"/>
        <end position="713"/>
    </location>
</feature>
<feature type="region of interest" description="Disordered" evidence="1">
    <location>
        <begin position="467"/>
        <end position="490"/>
    </location>
</feature>
<feature type="compositionally biased region" description="Low complexity" evidence="1">
    <location>
        <begin position="539"/>
        <end position="550"/>
    </location>
</feature>
<feature type="compositionally biased region" description="Low complexity" evidence="1">
    <location>
        <begin position="648"/>
        <end position="660"/>
    </location>
</feature>
<feature type="compositionally biased region" description="Basic and acidic residues" evidence="1">
    <location>
        <begin position="555"/>
        <end position="580"/>
    </location>
</feature>
<dbReference type="VEuPathDB" id="ToxoDB:TGPRC2_205130A"/>
<feature type="compositionally biased region" description="Low complexity" evidence="1">
    <location>
        <begin position="991"/>
        <end position="1000"/>
    </location>
</feature>